<evidence type="ECO:0000256" key="7">
    <source>
        <dbReference type="ARBA" id="ARBA00022550"/>
    </source>
</evidence>
<dbReference type="EC" id="5.5.1.4" evidence="5"/>
<evidence type="ECO:0000256" key="8">
    <source>
        <dbReference type="ARBA" id="ARBA00023098"/>
    </source>
</evidence>
<name>A0AAV8TBR9_9ROSI</name>
<dbReference type="EMBL" id="JAIWQS010000005">
    <property type="protein sequence ID" value="KAJ8764185.1"/>
    <property type="molecule type" value="Genomic_DNA"/>
</dbReference>
<dbReference type="Gene3D" id="3.30.360.10">
    <property type="entry name" value="Dihydrodipicolinate Reductase, domain 2"/>
    <property type="match status" value="1"/>
</dbReference>
<dbReference type="InterPro" id="IPR002587">
    <property type="entry name" value="Myo-inos-1-P_Synthase"/>
</dbReference>
<dbReference type="PANTHER" id="PTHR11510">
    <property type="entry name" value="MYO-INOSITOL-1 PHOSPHATE SYNTHASE"/>
    <property type="match status" value="1"/>
</dbReference>
<evidence type="ECO:0000256" key="3">
    <source>
        <dbReference type="ARBA" id="ARBA00005117"/>
    </source>
</evidence>
<protein>
    <recommendedName>
        <fullName evidence="5">inositol-3-phosphate synthase</fullName>
        <ecNumber evidence="5">5.5.1.4</ecNumber>
    </recommendedName>
</protein>
<comment type="catalytic activity">
    <reaction evidence="1">
        <text>D-glucose 6-phosphate = 1D-myo-inositol 3-phosphate</text>
        <dbReference type="Rhea" id="RHEA:10716"/>
        <dbReference type="ChEBI" id="CHEBI:58401"/>
        <dbReference type="ChEBI" id="CHEBI:61548"/>
        <dbReference type="EC" id="5.5.1.4"/>
    </reaction>
</comment>
<keyword evidence="6" id="KW-0444">Lipid biosynthesis</keyword>
<comment type="caution">
    <text evidence="13">The sequence shown here is derived from an EMBL/GenBank/DDBJ whole genome shotgun (WGS) entry which is preliminary data.</text>
</comment>
<organism evidence="13 14">
    <name type="scientific">Erythroxylum novogranatense</name>
    <dbReference type="NCBI Taxonomy" id="1862640"/>
    <lineage>
        <taxon>Eukaryota</taxon>
        <taxon>Viridiplantae</taxon>
        <taxon>Streptophyta</taxon>
        <taxon>Embryophyta</taxon>
        <taxon>Tracheophyta</taxon>
        <taxon>Spermatophyta</taxon>
        <taxon>Magnoliopsida</taxon>
        <taxon>eudicotyledons</taxon>
        <taxon>Gunneridae</taxon>
        <taxon>Pentapetalae</taxon>
        <taxon>rosids</taxon>
        <taxon>fabids</taxon>
        <taxon>Malpighiales</taxon>
        <taxon>Erythroxylaceae</taxon>
        <taxon>Erythroxylum</taxon>
    </lineage>
</organism>
<evidence type="ECO:0000256" key="4">
    <source>
        <dbReference type="ARBA" id="ARBA00010813"/>
    </source>
</evidence>
<comment type="pathway">
    <text evidence="3">Polyol metabolism; myo-inositol biosynthesis; myo-inositol from D-glucose 6-phosphate: step 1/2.</text>
</comment>
<feature type="domain" description="Myo-inositol-1-phosphate synthase GAPDH-like" evidence="12">
    <location>
        <begin position="118"/>
        <end position="225"/>
    </location>
</feature>
<reference evidence="13 14" key="1">
    <citation type="submission" date="2021-09" db="EMBL/GenBank/DDBJ databases">
        <title>Genomic insights and catalytic innovation underlie evolution of tropane alkaloids biosynthesis.</title>
        <authorList>
            <person name="Wang Y.-J."/>
            <person name="Tian T."/>
            <person name="Huang J.-P."/>
            <person name="Huang S.-X."/>
        </authorList>
    </citation>
    <scope>NUCLEOTIDE SEQUENCE [LARGE SCALE GENOMIC DNA]</scope>
    <source>
        <strain evidence="13">KIB-2018</strain>
        <tissue evidence="13">Leaf</tissue>
    </source>
</reference>
<dbReference type="Gene3D" id="3.40.50.720">
    <property type="entry name" value="NAD(P)-binding Rossmann-like Domain"/>
    <property type="match status" value="1"/>
</dbReference>
<dbReference type="SUPFAM" id="SSF51735">
    <property type="entry name" value="NAD(P)-binding Rossmann-fold domains"/>
    <property type="match status" value="1"/>
</dbReference>
<keyword evidence="7" id="KW-0398">Inositol biosynthesis</keyword>
<dbReference type="Pfam" id="PF01658">
    <property type="entry name" value="Inos-1-P_synth"/>
    <property type="match status" value="1"/>
</dbReference>
<comment type="similarity">
    <text evidence="4">Belongs to the myo-inositol 1-phosphate synthase family.</text>
</comment>
<comment type="cofactor">
    <cofactor evidence="2">
        <name>NAD(+)</name>
        <dbReference type="ChEBI" id="CHEBI:57540"/>
    </cofactor>
</comment>
<keyword evidence="8" id="KW-0443">Lipid metabolism</keyword>
<dbReference type="Proteomes" id="UP001159364">
    <property type="component" value="Linkage Group LG05"/>
</dbReference>
<evidence type="ECO:0000256" key="10">
    <source>
        <dbReference type="ARBA" id="ARBA00023235"/>
    </source>
</evidence>
<evidence type="ECO:0000256" key="11">
    <source>
        <dbReference type="ARBA" id="ARBA00023264"/>
    </source>
</evidence>
<dbReference type="SUPFAM" id="SSF55347">
    <property type="entry name" value="Glyceraldehyde-3-phosphate dehydrogenase-like, C-terminal domain"/>
    <property type="match status" value="1"/>
</dbReference>
<evidence type="ECO:0000256" key="1">
    <source>
        <dbReference type="ARBA" id="ARBA00000113"/>
    </source>
</evidence>
<keyword evidence="14" id="KW-1185">Reference proteome</keyword>
<evidence type="ECO:0000256" key="5">
    <source>
        <dbReference type="ARBA" id="ARBA00012125"/>
    </source>
</evidence>
<dbReference type="InterPro" id="IPR013021">
    <property type="entry name" value="Myo-inos-1-P_Synthase_GAPDH"/>
</dbReference>
<proteinExistence type="inferred from homology"/>
<dbReference type="AlphaFoldDB" id="A0AAV8TBR9"/>
<evidence type="ECO:0000256" key="9">
    <source>
        <dbReference type="ARBA" id="ARBA00023209"/>
    </source>
</evidence>
<gene>
    <name evidence="13" type="ORF">K2173_005113</name>
</gene>
<dbReference type="InterPro" id="IPR036291">
    <property type="entry name" value="NAD(P)-bd_dom_sf"/>
</dbReference>
<keyword evidence="11" id="KW-1208">Phospholipid metabolism</keyword>
<keyword evidence="9" id="KW-0594">Phospholipid biosynthesis</keyword>
<evidence type="ECO:0000256" key="6">
    <source>
        <dbReference type="ARBA" id="ARBA00022516"/>
    </source>
</evidence>
<dbReference type="GO" id="GO:0004512">
    <property type="term" value="F:inositol-3-phosphate synthase activity"/>
    <property type="evidence" value="ECO:0007669"/>
    <property type="project" value="UniProtKB-EC"/>
</dbReference>
<evidence type="ECO:0000256" key="2">
    <source>
        <dbReference type="ARBA" id="ARBA00001911"/>
    </source>
</evidence>
<evidence type="ECO:0000313" key="13">
    <source>
        <dbReference type="EMBL" id="KAJ8764185.1"/>
    </source>
</evidence>
<sequence>MYDPFKSPLPRVNPNDDVFGEWEFHELSKLPRLGLTFWTLICKSNFRPYMESLVLLPGIYDPDLIAVNQDSHVNNVIKGTKKEQVQQIIKDIKENEEKNKVEKVILWTANTERVVRPRSVLVDFVVDAGVKPSSIVSYNHLGNNDMKLSVPQTFSSKEILKINVVDDMVSSNAILCEPDEHPNHVVFIKYVPYGEASKRATDDYKSEIFMGGKNSILLHNTCEDSLLAAPTI</sequence>
<keyword evidence="10" id="KW-0413">Isomerase</keyword>
<dbReference type="GO" id="GO:0006021">
    <property type="term" value="P:inositol biosynthetic process"/>
    <property type="evidence" value="ECO:0007669"/>
    <property type="project" value="UniProtKB-KW"/>
</dbReference>
<evidence type="ECO:0000259" key="12">
    <source>
        <dbReference type="Pfam" id="PF01658"/>
    </source>
</evidence>
<accession>A0AAV8TBR9</accession>
<dbReference type="GO" id="GO:0008654">
    <property type="term" value="P:phospholipid biosynthetic process"/>
    <property type="evidence" value="ECO:0007669"/>
    <property type="project" value="UniProtKB-KW"/>
</dbReference>
<evidence type="ECO:0000313" key="14">
    <source>
        <dbReference type="Proteomes" id="UP001159364"/>
    </source>
</evidence>